<keyword evidence="8 14" id="KW-0269">Exonuclease</keyword>
<dbReference type="PANTHER" id="PTHR42210:SF1">
    <property type="entry name" value="DNA POLYMERASE II LARGE SUBUNIT"/>
    <property type="match status" value="1"/>
</dbReference>
<dbReference type="GO" id="GO:0003887">
    <property type="term" value="F:DNA-directed DNA polymerase activity"/>
    <property type="evidence" value="ECO:0007669"/>
    <property type="project" value="UniProtKB-UniRule"/>
</dbReference>
<dbReference type="InterPro" id="IPR056172">
    <property type="entry name" value="PolC_DP2_cat_dom"/>
</dbReference>
<proteinExistence type="inferred from homology"/>
<comment type="similarity">
    <text evidence="1 14">Belongs to the archaeal DNA polymerase II family.</text>
</comment>
<dbReference type="PATRIC" id="fig|1685125.3.peg.81"/>
<keyword evidence="3 14" id="KW-0808">Transferase</keyword>
<dbReference type="GO" id="GO:0006261">
    <property type="term" value="P:DNA-templated DNA replication"/>
    <property type="evidence" value="ECO:0007669"/>
    <property type="project" value="UniProtKB-UniRule"/>
</dbReference>
<evidence type="ECO:0000256" key="6">
    <source>
        <dbReference type="ARBA" id="ARBA00022722"/>
    </source>
</evidence>
<protein>
    <recommendedName>
        <fullName evidence="14">DNA polymerase II large subunit</fullName>
        <shortName evidence="14">Pol II</shortName>
        <ecNumber evidence="14">2.7.7.7</ecNumber>
    </recommendedName>
    <alternativeName>
        <fullName evidence="14">Exodeoxyribonuclease large subunit</fullName>
        <ecNumber evidence="14">3.1.11.1</ecNumber>
    </alternativeName>
</protein>
<keyword evidence="7 14" id="KW-0378">Hydrolase</keyword>
<feature type="domain" description="DNA polymerase II large subunit DP2 catalytic" evidence="17">
    <location>
        <begin position="711"/>
        <end position="1007"/>
    </location>
</feature>
<keyword evidence="6 14" id="KW-0540">Nuclease</keyword>
<dbReference type="Pfam" id="PF24844">
    <property type="entry name" value="PolC_DP2_central"/>
    <property type="match status" value="1"/>
</dbReference>
<evidence type="ECO:0000256" key="11">
    <source>
        <dbReference type="ARBA" id="ARBA00023268"/>
    </source>
</evidence>
<dbReference type="EC" id="2.7.7.7" evidence="14"/>
<keyword evidence="9 14" id="KW-0239">DNA-directed DNA polymerase</keyword>
<dbReference type="EMBL" id="LFWV01000004">
    <property type="protein sequence ID" value="KON32342.1"/>
    <property type="molecule type" value="Genomic_DNA"/>
</dbReference>
<accession>A0A0M0BUP6</accession>
<evidence type="ECO:0000256" key="10">
    <source>
        <dbReference type="ARBA" id="ARBA00023125"/>
    </source>
</evidence>
<evidence type="ECO:0000256" key="2">
    <source>
        <dbReference type="ARBA" id="ARBA00011315"/>
    </source>
</evidence>
<dbReference type="Proteomes" id="UP000054016">
    <property type="component" value="Unassembled WGS sequence"/>
</dbReference>
<comment type="catalytic activity">
    <reaction evidence="13 14">
        <text>DNA(n) + a 2'-deoxyribonucleoside 5'-triphosphate = DNA(n+1) + diphosphate</text>
        <dbReference type="Rhea" id="RHEA:22508"/>
        <dbReference type="Rhea" id="RHEA-COMP:17339"/>
        <dbReference type="Rhea" id="RHEA-COMP:17340"/>
        <dbReference type="ChEBI" id="CHEBI:33019"/>
        <dbReference type="ChEBI" id="CHEBI:61560"/>
        <dbReference type="ChEBI" id="CHEBI:173112"/>
        <dbReference type="EC" id="2.7.7.7"/>
    </reaction>
</comment>
<evidence type="ECO:0000256" key="1">
    <source>
        <dbReference type="ARBA" id="ARBA00011053"/>
    </source>
</evidence>
<dbReference type="Pfam" id="PF24846">
    <property type="entry name" value="PolC_DP2_cat"/>
    <property type="match status" value="1"/>
</dbReference>
<comment type="subunit">
    <text evidence="2 14">Heterodimer of a large subunit and a small subunit.</text>
</comment>
<comment type="function">
    <text evidence="12 14">Possesses two activities: a DNA synthesis (polymerase) and an exonucleolytic activity that degrades single-stranded DNA in the 3'- to 5'-direction. Has a template-primer preference which is characteristic of a replicative DNA polymerase.</text>
</comment>
<dbReference type="GO" id="GO:0008310">
    <property type="term" value="F:single-stranded DNA 3'-5' DNA exonuclease activity"/>
    <property type="evidence" value="ECO:0007669"/>
    <property type="project" value="UniProtKB-EC"/>
</dbReference>
<dbReference type="PIRSF" id="PIRSF016275">
    <property type="entry name" value="PolC_DP2"/>
    <property type="match status" value="1"/>
</dbReference>
<feature type="domain" description="DNA polymerase II large subunit DP2 central" evidence="16">
    <location>
        <begin position="280"/>
        <end position="676"/>
    </location>
</feature>
<dbReference type="Pfam" id="PF03833">
    <property type="entry name" value="PolC_DP2_N"/>
    <property type="match status" value="1"/>
</dbReference>
<evidence type="ECO:0000259" key="16">
    <source>
        <dbReference type="Pfam" id="PF24844"/>
    </source>
</evidence>
<dbReference type="AlphaFoldDB" id="A0A0M0BUP6"/>
<sequence length="1134" mass="126462">MSEGYQNYIETMENQLKQLYAISERARSVGLDPSLKTECVIAKDIADLVEGLVGPKDVAASIRELSSKMQREEIAFKIAEEIVDGKFGRMEPETAAEQAIRTALAIFTEGLTAAPIQGVAQVKIKTNADRTSYLAIYFAGPIRSAGGTDQALTLVVGDFVRRQLDLDKYKPTNDEIARFLEELRLYERAVGRFQYHLPDDEVKKALSLLPVEVTGTESDPVEVSSYRNLQRIETNRVRGGALRVVNDGIVGRAAKVLTIVEKLGFQGWDWLREFRKKSEKNSGGFMDDVIAGRPIFSFPSRCGGFRLRYGRARNTGLAAVGIHPATMLVVERFLAAGTQMRLELPGKGGVTVPVDSLEKPVVMLKEGSVVRVSLENFKRVKNKIKKILFLGDILISFGDFLYTNKLLSPSGYVEEWWVKDLKLAIAERFAGNIAKITKTVKISGEKLGAFLEESFDNKPTIKEAIALSLHLDLPLHPSYTFFWSNLSSVQEVETLQKWLSESEVMLEDDAVQKIVGVGEPNVAQALRKIFAPHRIIGDNIVIEGEDACAFAFCLGYGTSRKLESSQTESVLKAVSLLSSVEVKDKAPTFVGARMGRPEKAKRREMRPLVHVLFPVSLAGGSHRNLIEAAKKGPVFLDVARRKCPSCKTFTFKVRCTDCGCETIPEKSCPRCGRSLKDDRCPTCKARAVQYHRQAFNFRELLDSTCSSLNVRRPKILKGVKGLTNADKTPEIIEKGVLRAKHDLSVYKDGTIRFDATNAPLTHIKPAEIGVSVEKLRQLGYSHDMHGVSLVDANQICELKIQDVVIPRTAGEYFVHIANFIDELLVRVYKLPTYYNIESLDDLVGHLLMGLAPHTCASILGRVVGFTDLNVCYAHPIWHSAKRRDCDGDEDAVMLALDTLLNFSRRYLPSQIGGIMDAPLLLIPFVNTKEVQRQAHDFDVDSGYSLEFYEKTLEKADAKKISSLIDIVSHRLGTEAQFEGFKFTTPVSNVNLGNSKSAYKQFKSMVEKLNKQLELGEKIDAVDVGHVALKVLTTHFIRDITGNLRAFSTQAFRCKSCNKRFRRLPLLGKCPSCGGSLTLTVYRGGIEKYLNAAQQLIDKYKLPNYYAQRIALIKDEIESMFDNKKPRQVSLTDFV</sequence>
<keyword evidence="4 14" id="KW-0548">Nucleotidyltransferase</keyword>
<dbReference type="EC" id="3.1.11.1" evidence="14"/>
<reference evidence="19" key="1">
    <citation type="submission" date="2015-06" db="EMBL/GenBank/DDBJ databases">
        <title>New insights into the roles of widespread benthic archaea in carbon and nitrogen cycling.</title>
        <authorList>
            <person name="Lazar C.S."/>
            <person name="Baker B.J."/>
            <person name="Seitz K.W."/>
            <person name="Hyde A.S."/>
            <person name="Dick G.J."/>
            <person name="Hinrichs K.-U."/>
            <person name="Teske A.P."/>
        </authorList>
    </citation>
    <scope>NUCLEOTIDE SEQUENCE [LARGE SCALE GENOMIC DNA]</scope>
</reference>
<feature type="domain" description="DNA polymerase II large subunit DP2 N-terminal" evidence="15">
    <location>
        <begin position="7"/>
        <end position="276"/>
    </location>
</feature>
<evidence type="ECO:0000256" key="5">
    <source>
        <dbReference type="ARBA" id="ARBA00022705"/>
    </source>
</evidence>
<evidence type="ECO:0000256" key="4">
    <source>
        <dbReference type="ARBA" id="ARBA00022695"/>
    </source>
</evidence>
<evidence type="ECO:0000256" key="12">
    <source>
        <dbReference type="ARBA" id="ARBA00025068"/>
    </source>
</evidence>
<evidence type="ECO:0000259" key="15">
    <source>
        <dbReference type="Pfam" id="PF03833"/>
    </source>
</evidence>
<evidence type="ECO:0000256" key="8">
    <source>
        <dbReference type="ARBA" id="ARBA00022839"/>
    </source>
</evidence>
<dbReference type="NCBIfam" id="NF003103">
    <property type="entry name" value="PRK04023.1"/>
    <property type="match status" value="1"/>
</dbReference>
<evidence type="ECO:0000256" key="14">
    <source>
        <dbReference type="HAMAP-Rule" id="MF_00324"/>
    </source>
</evidence>
<evidence type="ECO:0000256" key="3">
    <source>
        <dbReference type="ARBA" id="ARBA00022679"/>
    </source>
</evidence>
<comment type="catalytic activity">
    <reaction evidence="14">
        <text>Exonucleolytic cleavage in the 3'- to 5'-direction to yield nucleoside 5'-phosphates.</text>
        <dbReference type="EC" id="3.1.11.1"/>
    </reaction>
</comment>
<evidence type="ECO:0000313" key="18">
    <source>
        <dbReference type="EMBL" id="KON32342.1"/>
    </source>
</evidence>
<name>A0A0M0BUP6_9ARCH</name>
<keyword evidence="11 14" id="KW-0511">Multifunctional enzyme</keyword>
<dbReference type="HAMAP" id="MF_00324">
    <property type="entry name" value="DNApol_II_L_arch"/>
    <property type="match status" value="1"/>
</dbReference>
<organism evidence="18 19">
    <name type="scientific">miscellaneous Crenarchaeota group-1 archaeon SG8-32-3</name>
    <dbReference type="NCBI Taxonomy" id="1685125"/>
    <lineage>
        <taxon>Archaea</taxon>
        <taxon>Candidatus Bathyarchaeota</taxon>
        <taxon>MCG-1</taxon>
    </lineage>
</organism>
<dbReference type="InterPro" id="IPR004475">
    <property type="entry name" value="PolC_DP2"/>
</dbReference>
<evidence type="ECO:0000259" key="17">
    <source>
        <dbReference type="Pfam" id="PF24846"/>
    </source>
</evidence>
<evidence type="ECO:0000256" key="9">
    <source>
        <dbReference type="ARBA" id="ARBA00022932"/>
    </source>
</evidence>
<comment type="caution">
    <text evidence="18">The sequence shown here is derived from an EMBL/GenBank/DDBJ whole genome shotgun (WGS) entry which is preliminary data.</text>
</comment>
<dbReference type="InterPro" id="IPR056171">
    <property type="entry name" value="PolC_DP2_central_dom"/>
</dbReference>
<evidence type="ECO:0000313" key="19">
    <source>
        <dbReference type="Proteomes" id="UP000054016"/>
    </source>
</evidence>
<evidence type="ECO:0000256" key="13">
    <source>
        <dbReference type="ARBA" id="ARBA00049244"/>
    </source>
</evidence>
<dbReference type="InterPro" id="IPR016033">
    <property type="entry name" value="PolC_DP2_N"/>
</dbReference>
<dbReference type="GO" id="GO:0003677">
    <property type="term" value="F:DNA binding"/>
    <property type="evidence" value="ECO:0007669"/>
    <property type="project" value="UniProtKB-UniRule"/>
</dbReference>
<dbReference type="PANTHER" id="PTHR42210">
    <property type="entry name" value="DNA POLYMERASE II LARGE SUBUNIT"/>
    <property type="match status" value="1"/>
</dbReference>
<dbReference type="NCBIfam" id="TIGR00354">
    <property type="entry name" value="polC"/>
    <property type="match status" value="1"/>
</dbReference>
<evidence type="ECO:0000256" key="7">
    <source>
        <dbReference type="ARBA" id="ARBA00022801"/>
    </source>
</evidence>
<keyword evidence="5 14" id="KW-0235">DNA replication</keyword>
<gene>
    <name evidence="14" type="primary">polC</name>
    <name evidence="18" type="ORF">AC478_00480</name>
</gene>
<dbReference type="GO" id="GO:0006308">
    <property type="term" value="P:DNA catabolic process"/>
    <property type="evidence" value="ECO:0007669"/>
    <property type="project" value="UniProtKB-UniRule"/>
</dbReference>
<keyword evidence="10 14" id="KW-0238">DNA-binding</keyword>